<evidence type="ECO:0000313" key="1">
    <source>
        <dbReference type="EMBL" id="KAK7320180.1"/>
    </source>
</evidence>
<organism evidence="1 2">
    <name type="scientific">Clitoria ternatea</name>
    <name type="common">Butterfly pea</name>
    <dbReference type="NCBI Taxonomy" id="43366"/>
    <lineage>
        <taxon>Eukaryota</taxon>
        <taxon>Viridiplantae</taxon>
        <taxon>Streptophyta</taxon>
        <taxon>Embryophyta</taxon>
        <taxon>Tracheophyta</taxon>
        <taxon>Spermatophyta</taxon>
        <taxon>Magnoliopsida</taxon>
        <taxon>eudicotyledons</taxon>
        <taxon>Gunneridae</taxon>
        <taxon>Pentapetalae</taxon>
        <taxon>rosids</taxon>
        <taxon>fabids</taxon>
        <taxon>Fabales</taxon>
        <taxon>Fabaceae</taxon>
        <taxon>Papilionoideae</taxon>
        <taxon>50 kb inversion clade</taxon>
        <taxon>NPAAA clade</taxon>
        <taxon>indigoferoid/millettioid clade</taxon>
        <taxon>Phaseoleae</taxon>
        <taxon>Clitoria</taxon>
    </lineage>
</organism>
<evidence type="ECO:0000313" key="2">
    <source>
        <dbReference type="Proteomes" id="UP001359559"/>
    </source>
</evidence>
<accession>A0AAN9Q0Y5</accession>
<comment type="caution">
    <text evidence="1">The sequence shown here is derived from an EMBL/GenBank/DDBJ whole genome shotgun (WGS) entry which is preliminary data.</text>
</comment>
<sequence>MTIARYYAVTFSLQLDLLVFNSTWQEENNVLRASPPVYEYLMSCSLVGDAVPRFRLRWRVPCDLKSKIGSCCL</sequence>
<protein>
    <submittedName>
        <fullName evidence="1">Uncharacterized protein</fullName>
    </submittedName>
</protein>
<dbReference type="EMBL" id="JAYKXN010000001">
    <property type="protein sequence ID" value="KAK7320180.1"/>
    <property type="molecule type" value="Genomic_DNA"/>
</dbReference>
<name>A0AAN9Q0Y5_CLITE</name>
<keyword evidence="2" id="KW-1185">Reference proteome</keyword>
<dbReference type="Proteomes" id="UP001359559">
    <property type="component" value="Unassembled WGS sequence"/>
</dbReference>
<reference evidence="1 2" key="1">
    <citation type="submission" date="2024-01" db="EMBL/GenBank/DDBJ databases">
        <title>The genomes of 5 underutilized Papilionoideae crops provide insights into root nodulation and disease resistance.</title>
        <authorList>
            <person name="Yuan L."/>
        </authorList>
    </citation>
    <scope>NUCLEOTIDE SEQUENCE [LARGE SCALE GENOMIC DNA]</scope>
    <source>
        <strain evidence="1">LY-2023</strain>
        <tissue evidence="1">Leaf</tissue>
    </source>
</reference>
<dbReference type="AlphaFoldDB" id="A0AAN9Q0Y5"/>
<proteinExistence type="predicted"/>
<gene>
    <name evidence="1" type="ORF">RJT34_04915</name>
</gene>